<name>A0A379ABP9_ENTAG</name>
<dbReference type="Gene3D" id="1.10.486.10">
    <property type="entry name" value="PCRA, domain 4"/>
    <property type="match status" value="1"/>
</dbReference>
<accession>A0A379ABP9</accession>
<evidence type="ECO:0000313" key="1">
    <source>
        <dbReference type="EMBL" id="SUB15256.1"/>
    </source>
</evidence>
<dbReference type="Proteomes" id="UP000254640">
    <property type="component" value="Unassembled WGS sequence"/>
</dbReference>
<keyword evidence="1" id="KW-0378">Hydrolase</keyword>
<dbReference type="EC" id="3.1.11.5" evidence="1"/>
<reference evidence="1 2" key="1">
    <citation type="submission" date="2018-06" db="EMBL/GenBank/DDBJ databases">
        <authorList>
            <consortium name="Pathogen Informatics"/>
            <person name="Doyle S."/>
        </authorList>
    </citation>
    <scope>NUCLEOTIDE SEQUENCE [LARGE SCALE GENOMIC DNA]</scope>
    <source>
        <strain evidence="1 2">NCTC9381</strain>
    </source>
</reference>
<organism evidence="1 2">
    <name type="scientific">Enterobacter agglomerans</name>
    <name type="common">Erwinia herbicola</name>
    <name type="synonym">Pantoea agglomerans</name>
    <dbReference type="NCBI Taxonomy" id="549"/>
    <lineage>
        <taxon>Bacteria</taxon>
        <taxon>Pseudomonadati</taxon>
        <taxon>Pseudomonadota</taxon>
        <taxon>Gammaproteobacteria</taxon>
        <taxon>Enterobacterales</taxon>
        <taxon>Erwiniaceae</taxon>
        <taxon>Pantoea</taxon>
        <taxon>Pantoea agglomerans group</taxon>
    </lineage>
</organism>
<dbReference type="Gene3D" id="3.40.50.300">
    <property type="entry name" value="P-loop containing nucleotide triphosphate hydrolases"/>
    <property type="match status" value="1"/>
</dbReference>
<dbReference type="InterPro" id="IPR027417">
    <property type="entry name" value="P-loop_NTPase"/>
</dbReference>
<sequence length="102" mass="10855">MRPISAAGWWPDSRGAPALGKGEALQPVRASDITVLVRSRNEAGLIRDALNALSIPSVYLSSRDSVYTTPEARELLWLLAGDTGTRAGTSAAQRAGDLNLCY</sequence>
<dbReference type="GO" id="GO:0008854">
    <property type="term" value="F:exodeoxyribonuclease V activity"/>
    <property type="evidence" value="ECO:0007669"/>
    <property type="project" value="UniProtKB-EC"/>
</dbReference>
<dbReference type="SUPFAM" id="SSF52540">
    <property type="entry name" value="P-loop containing nucleoside triphosphate hydrolases"/>
    <property type="match status" value="1"/>
</dbReference>
<dbReference type="AlphaFoldDB" id="A0A379ABP9"/>
<proteinExistence type="predicted"/>
<dbReference type="EMBL" id="UGSO01000001">
    <property type="protein sequence ID" value="SUB15256.1"/>
    <property type="molecule type" value="Genomic_DNA"/>
</dbReference>
<gene>
    <name evidence="1" type="primary">recB_3</name>
    <name evidence="1" type="ORF">NCTC9381_01123</name>
</gene>
<evidence type="ECO:0000313" key="2">
    <source>
        <dbReference type="Proteomes" id="UP000254640"/>
    </source>
</evidence>
<protein>
    <submittedName>
        <fullName evidence="1">Exodeoxyribonuclease V beta chain</fullName>
        <ecNumber evidence="1">3.1.11.5</ecNumber>
    </submittedName>
</protein>
<keyword evidence="2" id="KW-1185">Reference proteome</keyword>